<feature type="compositionally biased region" description="Acidic residues" evidence="14">
    <location>
        <begin position="377"/>
        <end position="387"/>
    </location>
</feature>
<evidence type="ECO:0000256" key="4">
    <source>
        <dbReference type="ARBA" id="ARBA00022692"/>
    </source>
</evidence>
<feature type="transmembrane region" description="Helical" evidence="13">
    <location>
        <begin position="503"/>
        <end position="522"/>
    </location>
</feature>
<evidence type="ECO:0000256" key="8">
    <source>
        <dbReference type="ARBA" id="ARBA00022989"/>
    </source>
</evidence>
<evidence type="ECO:0000256" key="14">
    <source>
        <dbReference type="SAM" id="MobiDB-lite"/>
    </source>
</evidence>
<dbReference type="GO" id="GO:0006366">
    <property type="term" value="P:transcription by RNA polymerase II"/>
    <property type="evidence" value="ECO:0007669"/>
    <property type="project" value="InterPro"/>
</dbReference>
<dbReference type="GO" id="GO:0003950">
    <property type="term" value="F:NAD+ poly-ADP-ribosyltransferase activity"/>
    <property type="evidence" value="ECO:0007669"/>
    <property type="project" value="InterPro"/>
</dbReference>
<keyword evidence="10 13" id="KW-0472">Membrane</keyword>
<dbReference type="AlphaFoldDB" id="A0A8W8LBX9"/>
<keyword evidence="9" id="KW-0238">DNA-binding</keyword>
<comment type="catalytic activity">
    <reaction evidence="13">
        <text>L-cysteinyl-[protein] + hexadecanoyl-CoA = S-hexadecanoyl-L-cysteinyl-[protein] + CoA</text>
        <dbReference type="Rhea" id="RHEA:36683"/>
        <dbReference type="Rhea" id="RHEA-COMP:10131"/>
        <dbReference type="Rhea" id="RHEA-COMP:11032"/>
        <dbReference type="ChEBI" id="CHEBI:29950"/>
        <dbReference type="ChEBI" id="CHEBI:57287"/>
        <dbReference type="ChEBI" id="CHEBI:57379"/>
        <dbReference type="ChEBI" id="CHEBI:74151"/>
        <dbReference type="EC" id="2.3.1.225"/>
    </reaction>
</comment>
<keyword evidence="11" id="KW-0804">Transcription</keyword>
<reference evidence="16" key="1">
    <citation type="submission" date="2022-08" db="UniProtKB">
        <authorList>
            <consortium name="EnsemblMetazoa"/>
        </authorList>
    </citation>
    <scope>IDENTIFICATION</scope>
    <source>
        <strain evidence="16">05x7-T-G4-1.051#20</strain>
    </source>
</reference>
<dbReference type="EC" id="2.3.1.225" evidence="13"/>
<dbReference type="GO" id="GO:0016020">
    <property type="term" value="C:membrane"/>
    <property type="evidence" value="ECO:0007669"/>
    <property type="project" value="UniProtKB-SubCell"/>
</dbReference>
<dbReference type="Pfam" id="PF01529">
    <property type="entry name" value="DHHC"/>
    <property type="match status" value="1"/>
</dbReference>
<evidence type="ECO:0000256" key="7">
    <source>
        <dbReference type="ARBA" id="ARBA00022833"/>
    </source>
</evidence>
<evidence type="ECO:0000256" key="11">
    <source>
        <dbReference type="ARBA" id="ARBA00023163"/>
    </source>
</evidence>
<name>A0A8W8LBX9_MAGGI</name>
<evidence type="ECO:0000313" key="16">
    <source>
        <dbReference type="EnsemblMetazoa" id="G27567.7:cds"/>
    </source>
</evidence>
<keyword evidence="13" id="KW-0012">Acyltransferase</keyword>
<evidence type="ECO:0000256" key="2">
    <source>
        <dbReference type="ARBA" id="ARBA00004141"/>
    </source>
</evidence>
<comment type="similarity">
    <text evidence="13">Belongs to the DHHC palmitoyltransferase family.</text>
</comment>
<dbReference type="GO" id="GO:0005634">
    <property type="term" value="C:nucleus"/>
    <property type="evidence" value="ECO:0007669"/>
    <property type="project" value="UniProtKB-SubCell"/>
</dbReference>
<evidence type="ECO:0000256" key="12">
    <source>
        <dbReference type="ARBA" id="ARBA00023242"/>
    </source>
</evidence>
<feature type="region of interest" description="Disordered" evidence="14">
    <location>
        <begin position="374"/>
        <end position="397"/>
    </location>
</feature>
<evidence type="ECO:0000256" key="10">
    <source>
        <dbReference type="ARBA" id="ARBA00023136"/>
    </source>
</evidence>
<dbReference type="Pfam" id="PF05001">
    <property type="entry name" value="RNA_pol_Rpb1_R"/>
    <property type="match status" value="3"/>
</dbReference>
<keyword evidence="17" id="KW-1185">Reference proteome</keyword>
<keyword evidence="5" id="KW-0479">Metal-binding</keyword>
<dbReference type="GO" id="GO:0046872">
    <property type="term" value="F:metal ion binding"/>
    <property type="evidence" value="ECO:0007669"/>
    <property type="project" value="UniProtKB-KW"/>
</dbReference>
<keyword evidence="6" id="KW-0677">Repeat</keyword>
<dbReference type="EnsemblMetazoa" id="G27567.7">
    <property type="protein sequence ID" value="G27567.7:cds"/>
    <property type="gene ID" value="G27567"/>
</dbReference>
<protein>
    <recommendedName>
        <fullName evidence="13">Palmitoyltransferase</fullName>
        <ecNumber evidence="13">2.3.1.225</ecNumber>
    </recommendedName>
</protein>
<keyword evidence="8 13" id="KW-1133">Transmembrane helix</keyword>
<dbReference type="Proteomes" id="UP000005408">
    <property type="component" value="Unassembled WGS sequence"/>
</dbReference>
<comment type="domain">
    <text evidence="13">The DHHC domain is required for palmitoyltransferase activity.</text>
</comment>
<evidence type="ECO:0000256" key="5">
    <source>
        <dbReference type="ARBA" id="ARBA00022723"/>
    </source>
</evidence>
<keyword evidence="12" id="KW-0539">Nucleus</keyword>
<dbReference type="InterPro" id="IPR001594">
    <property type="entry name" value="Palmitoyltrfase_DHHC"/>
</dbReference>
<evidence type="ECO:0000313" key="17">
    <source>
        <dbReference type="Proteomes" id="UP000005408"/>
    </source>
</evidence>
<keyword evidence="4 13" id="KW-0812">Transmembrane</keyword>
<dbReference type="GO" id="GO:0003677">
    <property type="term" value="F:DNA binding"/>
    <property type="evidence" value="ECO:0007669"/>
    <property type="project" value="UniProtKB-KW"/>
</dbReference>
<keyword evidence="7" id="KW-0862">Zinc</keyword>
<organism evidence="16 17">
    <name type="scientific">Magallana gigas</name>
    <name type="common">Pacific oyster</name>
    <name type="synonym">Crassostrea gigas</name>
    <dbReference type="NCBI Taxonomy" id="29159"/>
    <lineage>
        <taxon>Eukaryota</taxon>
        <taxon>Metazoa</taxon>
        <taxon>Spiralia</taxon>
        <taxon>Lophotrochozoa</taxon>
        <taxon>Mollusca</taxon>
        <taxon>Bivalvia</taxon>
        <taxon>Autobranchia</taxon>
        <taxon>Pteriomorphia</taxon>
        <taxon>Ostreida</taxon>
        <taxon>Ostreoidea</taxon>
        <taxon>Ostreidae</taxon>
        <taxon>Magallana</taxon>
    </lineage>
</organism>
<dbReference type="InterPro" id="IPR031273">
    <property type="entry name" value="PARP4"/>
</dbReference>
<feature type="domain" description="Palmitoyltransferase DHHC" evidence="15">
    <location>
        <begin position="458"/>
        <end position="588"/>
    </location>
</feature>
<evidence type="ECO:0000256" key="13">
    <source>
        <dbReference type="RuleBase" id="RU079119"/>
    </source>
</evidence>
<comment type="subcellular location">
    <subcellularLocation>
        <location evidence="2">Membrane</location>
        <topology evidence="2">Multi-pass membrane protein</topology>
    </subcellularLocation>
    <subcellularLocation>
        <location evidence="1">Nucleus</location>
    </subcellularLocation>
</comment>
<dbReference type="GO" id="GO:0005737">
    <property type="term" value="C:cytoplasm"/>
    <property type="evidence" value="ECO:0007669"/>
    <property type="project" value="TreeGrafter"/>
</dbReference>
<evidence type="ECO:0000259" key="15">
    <source>
        <dbReference type="Pfam" id="PF01529"/>
    </source>
</evidence>
<evidence type="ECO:0000256" key="6">
    <source>
        <dbReference type="ARBA" id="ARBA00022737"/>
    </source>
</evidence>
<feature type="compositionally biased region" description="Low complexity" evidence="14">
    <location>
        <begin position="270"/>
        <end position="283"/>
    </location>
</feature>
<feature type="transmembrane region" description="Helical" evidence="13">
    <location>
        <begin position="552"/>
        <end position="577"/>
    </location>
</feature>
<sequence>MDQATRPGISQVQVEWGPLTDKLDPPLQAPCRIPSLFSANRLVVYGFVKNCTQAILKAKVDEQEFETIVSTTELNFTEGKMLHQLAARAVIRDYEDGVLSASSSPSDTPIYSVTLPVEDLTSDELKSCFKKKKKKKKCLSEKEAEELGFLEKMDIVHTNQKEYKKSLVEQQEGPNVIAEQLNDVGNISGVSITTVLNESNLDNVEFDIDVTQKENEPDEVVETSSLKELNQISKPTIQGSSASKKWGFSLEAALSPTLQTYSSTSPAYNPTSPAYSPTSPAYSPTSPAYNLTSLAFRPTSPILKVSKAFNPTSPAYLSPSIILHPTFPAICLNSISQTYFSTTAAVSQTMTPQSFTGNMDQKADEEYLDDDIHVESDSEDGDFEVDDDRGSSLERRPRPIDKCFDKYENIEENERTANIIKRCGEQEKSYYSEGTGSEKRSRYLQSEDQSFKNGKLVTWCHNCSLKKPPRSGHCNVCKACVSVRDHHCVWIDACIGADNHRSFILSMILFVFCGYYGAHLSMTTLCTPKMYLDWFLLPNDCRFLYIDLQTSASFVASCYAFLAATCMLFGLLFQFLLISQNLTSQEFHIASKRNMLRHGLCATKNVYNQGIIHNWFNFWLTGRMDTRTSVISL</sequence>
<dbReference type="InterPro" id="IPR000684">
    <property type="entry name" value="RNA_pol_II_repeat_euk"/>
</dbReference>
<dbReference type="GO" id="GO:0019706">
    <property type="term" value="F:protein-cysteine S-palmitoyltransferase activity"/>
    <property type="evidence" value="ECO:0007669"/>
    <property type="project" value="UniProtKB-EC"/>
</dbReference>
<accession>A0A8W8LBX9</accession>
<evidence type="ECO:0000256" key="1">
    <source>
        <dbReference type="ARBA" id="ARBA00004123"/>
    </source>
</evidence>
<keyword evidence="3" id="KW-0597">Phosphoprotein</keyword>
<keyword evidence="13" id="KW-0808">Transferase</keyword>
<evidence type="ECO:0000256" key="3">
    <source>
        <dbReference type="ARBA" id="ARBA00022553"/>
    </source>
</evidence>
<dbReference type="PROSITE" id="PS50216">
    <property type="entry name" value="DHHC"/>
    <property type="match status" value="1"/>
</dbReference>
<proteinExistence type="inferred from homology"/>
<evidence type="ECO:0000256" key="9">
    <source>
        <dbReference type="ARBA" id="ARBA00023125"/>
    </source>
</evidence>
<feature type="compositionally biased region" description="Basic and acidic residues" evidence="14">
    <location>
        <begin position="388"/>
        <end position="397"/>
    </location>
</feature>
<dbReference type="PANTHER" id="PTHR46530">
    <property type="entry name" value="PROTEIN MONO-ADP-RIBOSYLTRANSFERASE PARP4"/>
    <property type="match status" value="1"/>
</dbReference>
<feature type="region of interest" description="Disordered" evidence="14">
    <location>
        <begin position="262"/>
        <end position="283"/>
    </location>
</feature>
<dbReference type="PANTHER" id="PTHR46530:SF1">
    <property type="entry name" value="PROTEIN MONO-ADP-RIBOSYLTRANSFERASE PARP4"/>
    <property type="match status" value="1"/>
</dbReference>
<dbReference type="PROSITE" id="PS00115">
    <property type="entry name" value="RNA_POL_II_REPEAT"/>
    <property type="match status" value="2"/>
</dbReference>